<dbReference type="Pfam" id="PF00589">
    <property type="entry name" value="Phage_integrase"/>
    <property type="match status" value="1"/>
</dbReference>
<dbReference type="InterPro" id="IPR013762">
    <property type="entry name" value="Integrase-like_cat_sf"/>
</dbReference>
<evidence type="ECO:0000256" key="1">
    <source>
        <dbReference type="ARBA" id="ARBA00023172"/>
    </source>
</evidence>
<gene>
    <name evidence="3" type="ORF">JOE57_002001</name>
</gene>
<dbReference type="RefSeq" id="WP_204917602.1">
    <property type="nucleotide sequence ID" value="NZ_BAAAQP010000002.1"/>
</dbReference>
<dbReference type="InterPro" id="IPR002104">
    <property type="entry name" value="Integrase_catalytic"/>
</dbReference>
<sequence length="95" mass="10574">MFTSKTGGPLNPNTDYRAWKALTKRAGVRDARLHDARHTAATILLVLGVPERTVMQVMGWSSTAMAARYQHVTDPIRREVASRVDSLLWAPADDK</sequence>
<name>A0ABS2RJ90_9ACTN</name>
<evidence type="ECO:0000313" key="4">
    <source>
        <dbReference type="Proteomes" id="UP000704762"/>
    </source>
</evidence>
<dbReference type="InterPro" id="IPR011010">
    <property type="entry name" value="DNA_brk_join_enz"/>
</dbReference>
<dbReference type="EMBL" id="JAFBCF010000001">
    <property type="protein sequence ID" value="MBM7799080.1"/>
    <property type="molecule type" value="Genomic_DNA"/>
</dbReference>
<dbReference type="SUPFAM" id="SSF56349">
    <property type="entry name" value="DNA breaking-rejoining enzymes"/>
    <property type="match status" value="1"/>
</dbReference>
<feature type="domain" description="Tyr recombinase" evidence="2">
    <location>
        <begin position="1"/>
        <end position="82"/>
    </location>
</feature>
<comment type="caution">
    <text evidence="3">The sequence shown here is derived from an EMBL/GenBank/DDBJ whole genome shotgun (WGS) entry which is preliminary data.</text>
</comment>
<dbReference type="PROSITE" id="PS51898">
    <property type="entry name" value="TYR_RECOMBINASE"/>
    <property type="match status" value="1"/>
</dbReference>
<dbReference type="Gene3D" id="1.10.443.10">
    <property type="entry name" value="Intergrase catalytic core"/>
    <property type="match status" value="1"/>
</dbReference>
<reference evidence="3 4" key="1">
    <citation type="submission" date="2021-01" db="EMBL/GenBank/DDBJ databases">
        <title>Sequencing the genomes of 1000 actinobacteria strains.</title>
        <authorList>
            <person name="Klenk H.-P."/>
        </authorList>
    </citation>
    <scope>NUCLEOTIDE SEQUENCE [LARGE SCALE GENOMIC DNA]</scope>
    <source>
        <strain evidence="3 4">DSM 18662</strain>
    </source>
</reference>
<keyword evidence="1" id="KW-0233">DNA recombination</keyword>
<dbReference type="Proteomes" id="UP000704762">
    <property type="component" value="Unassembled WGS sequence"/>
</dbReference>
<protein>
    <submittedName>
        <fullName evidence="3">Integrase</fullName>
    </submittedName>
</protein>
<evidence type="ECO:0000313" key="3">
    <source>
        <dbReference type="EMBL" id="MBM7799080.1"/>
    </source>
</evidence>
<proteinExistence type="predicted"/>
<organism evidence="3 4">
    <name type="scientific">Microlunatus panaciterrae</name>
    <dbReference type="NCBI Taxonomy" id="400768"/>
    <lineage>
        <taxon>Bacteria</taxon>
        <taxon>Bacillati</taxon>
        <taxon>Actinomycetota</taxon>
        <taxon>Actinomycetes</taxon>
        <taxon>Propionibacteriales</taxon>
        <taxon>Propionibacteriaceae</taxon>
        <taxon>Microlunatus</taxon>
    </lineage>
</organism>
<accession>A0ABS2RJ90</accession>
<keyword evidence="4" id="KW-1185">Reference proteome</keyword>
<evidence type="ECO:0000259" key="2">
    <source>
        <dbReference type="PROSITE" id="PS51898"/>
    </source>
</evidence>